<proteinExistence type="predicted"/>
<reference evidence="1 2" key="1">
    <citation type="submission" date="2017-09" db="EMBL/GenBank/DDBJ databases">
        <title>Depth-based differentiation of microbial function through sediment-hosted aquifers and enrichment of novel symbionts in the deep terrestrial subsurface.</title>
        <authorList>
            <person name="Probst A.J."/>
            <person name="Ladd B."/>
            <person name="Jarett J.K."/>
            <person name="Geller-Mcgrath D.E."/>
            <person name="Sieber C.M."/>
            <person name="Emerson J.B."/>
            <person name="Anantharaman K."/>
            <person name="Thomas B.C."/>
            <person name="Malmstrom R."/>
            <person name="Stieglmeier M."/>
            <person name="Klingl A."/>
            <person name="Woyke T."/>
            <person name="Ryan C.M."/>
            <person name="Banfield J.F."/>
        </authorList>
    </citation>
    <scope>NUCLEOTIDE SEQUENCE [LARGE SCALE GENOMIC DNA]</scope>
    <source>
        <strain evidence="1">CG17_big_fil_post_rev_8_21_14_2_50_48_46</strain>
    </source>
</reference>
<protein>
    <recommendedName>
        <fullName evidence="3">Prolyl 4-hydroxylase alpha subunit Fe(2+) 2OG dioxygenase domain-containing protein</fullName>
    </recommendedName>
</protein>
<dbReference type="EMBL" id="PFFQ01000037">
    <property type="protein sequence ID" value="PIW16465.1"/>
    <property type="molecule type" value="Genomic_DNA"/>
</dbReference>
<gene>
    <name evidence="1" type="ORF">COW36_11895</name>
</gene>
<dbReference type="Proteomes" id="UP000231019">
    <property type="component" value="Unassembled WGS sequence"/>
</dbReference>
<evidence type="ECO:0000313" key="2">
    <source>
        <dbReference type="Proteomes" id="UP000231019"/>
    </source>
</evidence>
<organism evidence="1 2">
    <name type="scientific">bacterium (Candidatus Blackallbacteria) CG17_big_fil_post_rev_8_21_14_2_50_48_46</name>
    <dbReference type="NCBI Taxonomy" id="2014261"/>
    <lineage>
        <taxon>Bacteria</taxon>
        <taxon>Candidatus Blackallbacteria</taxon>
    </lineage>
</organism>
<evidence type="ECO:0000313" key="1">
    <source>
        <dbReference type="EMBL" id="PIW16465.1"/>
    </source>
</evidence>
<name>A0A2M7G3M7_9BACT</name>
<dbReference type="AlphaFoldDB" id="A0A2M7G3M7"/>
<evidence type="ECO:0008006" key="3">
    <source>
        <dbReference type="Google" id="ProtNLM"/>
    </source>
</evidence>
<comment type="caution">
    <text evidence="1">The sequence shown here is derived from an EMBL/GenBank/DDBJ whole genome shotgun (WGS) entry which is preliminary data.</text>
</comment>
<accession>A0A2M7G3M7</accession>
<sequence length="245" mass="28248">MLEKFQRLAPGLNAYTLAFDPALLAEIQAVFKGSLENYFNLPAQARLFKGGKLLRKTLRVDAQRWDLFSYDCDPLFWLSSHDERGFQPFQTFFEALDLTSDLKARLEIAHRPRLYCGFWVLGNRAPAPVWHYDYHTGAQAFTLITPLFEWNSDHGHLLYERNAEETAIFHYRLGEALVFGAGFLHSTAPYAPTSQLRVLLSLTFGSDHWKAWPIVKKSVLAQSRYYHLPCGHGPGFCLCRWKDKF</sequence>